<reference evidence="1 2" key="1">
    <citation type="journal article" date="2024" name="G3 (Bethesda)">
        <title>Genome assembly of Hibiscus sabdariffa L. provides insights into metabolisms of medicinal natural products.</title>
        <authorList>
            <person name="Kim T."/>
        </authorList>
    </citation>
    <scope>NUCLEOTIDE SEQUENCE [LARGE SCALE GENOMIC DNA]</scope>
    <source>
        <strain evidence="1">TK-2024</strain>
        <tissue evidence="1">Old leaves</tissue>
    </source>
</reference>
<keyword evidence="2" id="KW-1185">Reference proteome</keyword>
<dbReference type="EMBL" id="JBBPBM010000106">
    <property type="protein sequence ID" value="KAK8507689.1"/>
    <property type="molecule type" value="Genomic_DNA"/>
</dbReference>
<gene>
    <name evidence="1" type="ORF">V6N12_067022</name>
</gene>
<accession>A0ABR2BKM1</accession>
<name>A0ABR2BKM1_9ROSI</name>
<protein>
    <submittedName>
        <fullName evidence="1">Uncharacterized protein</fullName>
    </submittedName>
</protein>
<proteinExistence type="predicted"/>
<sequence>MIEVEVGNEIFEIRVSELATHRIVLGHKPFSIDKNQDRTSAMEVEDSSTTFSARKEKTISSKENNFGIDEAINAVCMGMSPHKYADTHSREEYRFCRESDIAGCSSKIHNDVSKSPTSK</sequence>
<comment type="caution">
    <text evidence="1">The sequence shown here is derived from an EMBL/GenBank/DDBJ whole genome shotgun (WGS) entry which is preliminary data.</text>
</comment>
<evidence type="ECO:0000313" key="2">
    <source>
        <dbReference type="Proteomes" id="UP001472677"/>
    </source>
</evidence>
<evidence type="ECO:0000313" key="1">
    <source>
        <dbReference type="EMBL" id="KAK8507689.1"/>
    </source>
</evidence>
<dbReference type="Proteomes" id="UP001472677">
    <property type="component" value="Unassembled WGS sequence"/>
</dbReference>
<organism evidence="1 2">
    <name type="scientific">Hibiscus sabdariffa</name>
    <name type="common">roselle</name>
    <dbReference type="NCBI Taxonomy" id="183260"/>
    <lineage>
        <taxon>Eukaryota</taxon>
        <taxon>Viridiplantae</taxon>
        <taxon>Streptophyta</taxon>
        <taxon>Embryophyta</taxon>
        <taxon>Tracheophyta</taxon>
        <taxon>Spermatophyta</taxon>
        <taxon>Magnoliopsida</taxon>
        <taxon>eudicotyledons</taxon>
        <taxon>Gunneridae</taxon>
        <taxon>Pentapetalae</taxon>
        <taxon>rosids</taxon>
        <taxon>malvids</taxon>
        <taxon>Malvales</taxon>
        <taxon>Malvaceae</taxon>
        <taxon>Malvoideae</taxon>
        <taxon>Hibiscus</taxon>
    </lineage>
</organism>